<feature type="chain" id="PRO_5005206158" evidence="1">
    <location>
        <begin position="30"/>
        <end position="269"/>
    </location>
</feature>
<accession>A0A0H4ICB2</accession>
<gene>
    <name evidence="2" type="ORF">ABA45_09815</name>
</gene>
<dbReference type="KEGG" id="mpq:ABA45_09815"/>
<evidence type="ECO:0000256" key="1">
    <source>
        <dbReference type="SAM" id="SignalP"/>
    </source>
</evidence>
<organism evidence="2 3">
    <name type="scientific">Marinobacter psychrophilus</name>
    <dbReference type="NCBI Taxonomy" id="330734"/>
    <lineage>
        <taxon>Bacteria</taxon>
        <taxon>Pseudomonadati</taxon>
        <taxon>Pseudomonadota</taxon>
        <taxon>Gammaproteobacteria</taxon>
        <taxon>Pseudomonadales</taxon>
        <taxon>Marinobacteraceae</taxon>
        <taxon>Marinobacter</taxon>
    </lineage>
</organism>
<reference evidence="2 3" key="1">
    <citation type="submission" date="2015-05" db="EMBL/GenBank/DDBJ databases">
        <title>Complete genome of Marinobacter psychrophilus strain 20041T isolated from sea-ice of the Canadian Basin.</title>
        <authorList>
            <person name="Song L."/>
            <person name="Ren L."/>
            <person name="Yu Y."/>
            <person name="Wang X."/>
        </authorList>
    </citation>
    <scope>NUCLEOTIDE SEQUENCE [LARGE SCALE GENOMIC DNA]</scope>
    <source>
        <strain evidence="2 3">20041</strain>
    </source>
</reference>
<protein>
    <submittedName>
        <fullName evidence="2">Uncharacterized protein</fullName>
    </submittedName>
</protein>
<keyword evidence="1" id="KW-0732">Signal</keyword>
<name>A0A0H4ICB2_9GAMM</name>
<dbReference type="AlphaFoldDB" id="A0A0H4ICB2"/>
<dbReference type="EMBL" id="CP011494">
    <property type="protein sequence ID" value="AKO52667.1"/>
    <property type="molecule type" value="Genomic_DNA"/>
</dbReference>
<dbReference type="STRING" id="330734.ABA45_09815"/>
<feature type="signal peptide" evidence="1">
    <location>
        <begin position="1"/>
        <end position="29"/>
    </location>
</feature>
<proteinExistence type="predicted"/>
<dbReference type="PATRIC" id="fig|330734.3.peg.2065"/>
<dbReference type="RefSeq" id="WP_048385732.1">
    <property type="nucleotide sequence ID" value="NZ_CP011494.1"/>
</dbReference>
<keyword evidence="3" id="KW-1185">Reference proteome</keyword>
<dbReference type="Proteomes" id="UP000036406">
    <property type="component" value="Chromosome"/>
</dbReference>
<evidence type="ECO:0000313" key="3">
    <source>
        <dbReference type="Proteomes" id="UP000036406"/>
    </source>
</evidence>
<sequence length="269" mass="30069">MNARKGKSKPGWSVTTALAATLAWAPAIADAGAEFHFTGSARPLDSANAGSELYREQHVIQGVCRGNQFKPQSHRVEYFDASSDAPFAFKQLRYDRDNQPSLLRPDVEFVQPRFNERLTVGYDSGSIAIEWQSPAQELEQFRLDSNNSLVVDSGFDNLVRQNWQTVIEGGSVNFEFLAPTRGSYYGFVLEPADSKSDNDRIRADHLIQIRPTSLFLRLIVEPILLGYNQQGALTHYSGLANIRFNPQENIQADIVYSVTEYPPCPLLAP</sequence>
<evidence type="ECO:0000313" key="2">
    <source>
        <dbReference type="EMBL" id="AKO52667.1"/>
    </source>
</evidence>